<comment type="caution">
    <text evidence="1">The sequence shown here is derived from an EMBL/GenBank/DDBJ whole genome shotgun (WGS) entry which is preliminary data.</text>
</comment>
<protein>
    <submittedName>
        <fullName evidence="1">Uncharacterized protein</fullName>
    </submittedName>
</protein>
<dbReference type="AlphaFoldDB" id="A0A6G0S8P2"/>
<evidence type="ECO:0000313" key="1">
    <source>
        <dbReference type="EMBL" id="KAE9352294.1"/>
    </source>
</evidence>
<gene>
    <name evidence="1" type="ORF">PF008_g5521</name>
</gene>
<reference evidence="1 2" key="1">
    <citation type="submission" date="2018-09" db="EMBL/GenBank/DDBJ databases">
        <title>Genomic investigation of the strawberry pathogen Phytophthora fragariae indicates pathogenicity is determined by transcriptional variation in three key races.</title>
        <authorList>
            <person name="Adams T.M."/>
            <person name="Armitage A.D."/>
            <person name="Sobczyk M.K."/>
            <person name="Bates H.J."/>
            <person name="Dunwell J.M."/>
            <person name="Nellist C.F."/>
            <person name="Harrison R.J."/>
        </authorList>
    </citation>
    <scope>NUCLEOTIDE SEQUENCE [LARGE SCALE GENOMIC DNA]</scope>
    <source>
        <strain evidence="1 2">NOV-77</strain>
    </source>
</reference>
<evidence type="ECO:0000313" key="2">
    <source>
        <dbReference type="Proteomes" id="UP000486351"/>
    </source>
</evidence>
<name>A0A6G0S8P2_9STRA</name>
<accession>A0A6G0S8P2</accession>
<proteinExistence type="predicted"/>
<sequence>MVFSNAPLATGASFAGCCHTSTCTMVPVIPPVHQVAAIRVRNRPATLRIGQDSYQASNVMTSNDRTIPLHVVQADIQYGM</sequence>
<organism evidence="1 2">
    <name type="scientific">Phytophthora fragariae</name>
    <dbReference type="NCBI Taxonomy" id="53985"/>
    <lineage>
        <taxon>Eukaryota</taxon>
        <taxon>Sar</taxon>
        <taxon>Stramenopiles</taxon>
        <taxon>Oomycota</taxon>
        <taxon>Peronosporomycetes</taxon>
        <taxon>Peronosporales</taxon>
        <taxon>Peronosporaceae</taxon>
        <taxon>Phytophthora</taxon>
    </lineage>
</organism>
<dbReference type="EMBL" id="QXFY01000205">
    <property type="protein sequence ID" value="KAE9352294.1"/>
    <property type="molecule type" value="Genomic_DNA"/>
</dbReference>
<dbReference type="Proteomes" id="UP000486351">
    <property type="component" value="Unassembled WGS sequence"/>
</dbReference>